<dbReference type="Gene3D" id="3.40.50.1820">
    <property type="entry name" value="alpha/beta hydrolase"/>
    <property type="match status" value="1"/>
</dbReference>
<protein>
    <recommendedName>
        <fullName evidence="3">Carboxylic ester hydrolase</fullName>
        <ecNumber evidence="3">3.1.1.-</ecNumber>
    </recommendedName>
</protein>
<gene>
    <name evidence="5" type="ORF">LTR05_008408</name>
</gene>
<evidence type="ECO:0000259" key="4">
    <source>
        <dbReference type="Pfam" id="PF00135"/>
    </source>
</evidence>
<dbReference type="Pfam" id="PF00135">
    <property type="entry name" value="COesterase"/>
    <property type="match status" value="1"/>
</dbReference>
<dbReference type="InterPro" id="IPR029058">
    <property type="entry name" value="AB_hydrolase_fold"/>
</dbReference>
<dbReference type="GO" id="GO:0016787">
    <property type="term" value="F:hydrolase activity"/>
    <property type="evidence" value="ECO:0007669"/>
    <property type="project" value="UniProtKB-KW"/>
</dbReference>
<name>A0AAN7QCH9_9EURO</name>
<dbReference type="InterPro" id="IPR050309">
    <property type="entry name" value="Type-B_Carboxylest/Lipase"/>
</dbReference>
<evidence type="ECO:0000313" key="6">
    <source>
        <dbReference type="Proteomes" id="UP001309876"/>
    </source>
</evidence>
<feature type="domain" description="Carboxylesterase type B" evidence="4">
    <location>
        <begin position="1"/>
        <end position="295"/>
    </location>
</feature>
<reference evidence="5 6" key="1">
    <citation type="submission" date="2023-08" db="EMBL/GenBank/DDBJ databases">
        <title>Black Yeasts Isolated from many extreme environments.</title>
        <authorList>
            <person name="Coleine C."/>
            <person name="Stajich J.E."/>
            <person name="Selbmann L."/>
        </authorList>
    </citation>
    <scope>NUCLEOTIDE SEQUENCE [LARGE SCALE GENOMIC DNA]</scope>
    <source>
        <strain evidence="5 6">CCFEE 5910</strain>
    </source>
</reference>
<dbReference type="InterPro" id="IPR019826">
    <property type="entry name" value="Carboxylesterase_B_AS"/>
</dbReference>
<evidence type="ECO:0000313" key="5">
    <source>
        <dbReference type="EMBL" id="KAK5080704.1"/>
    </source>
</evidence>
<keyword evidence="6" id="KW-1185">Reference proteome</keyword>
<organism evidence="5 6">
    <name type="scientific">Lithohypha guttulata</name>
    <dbReference type="NCBI Taxonomy" id="1690604"/>
    <lineage>
        <taxon>Eukaryota</taxon>
        <taxon>Fungi</taxon>
        <taxon>Dikarya</taxon>
        <taxon>Ascomycota</taxon>
        <taxon>Pezizomycotina</taxon>
        <taxon>Eurotiomycetes</taxon>
        <taxon>Chaetothyriomycetidae</taxon>
        <taxon>Chaetothyriales</taxon>
        <taxon>Trichomeriaceae</taxon>
        <taxon>Lithohypha</taxon>
    </lineage>
</organism>
<dbReference type="Proteomes" id="UP001309876">
    <property type="component" value="Unassembled WGS sequence"/>
</dbReference>
<comment type="similarity">
    <text evidence="1 3">Belongs to the type-B carboxylesterase/lipase family.</text>
</comment>
<dbReference type="PROSITE" id="PS00122">
    <property type="entry name" value="CARBOXYLESTERASE_B_1"/>
    <property type="match status" value="1"/>
</dbReference>
<evidence type="ECO:0000256" key="1">
    <source>
        <dbReference type="ARBA" id="ARBA00005964"/>
    </source>
</evidence>
<accession>A0AAN7QCH9</accession>
<dbReference type="PANTHER" id="PTHR11559">
    <property type="entry name" value="CARBOXYLESTERASE"/>
    <property type="match status" value="1"/>
</dbReference>
<dbReference type="EMBL" id="JAVRRJ010000012">
    <property type="protein sequence ID" value="KAK5080704.1"/>
    <property type="molecule type" value="Genomic_DNA"/>
</dbReference>
<dbReference type="AlphaFoldDB" id="A0AAN7QCH9"/>
<evidence type="ECO:0000256" key="3">
    <source>
        <dbReference type="RuleBase" id="RU361235"/>
    </source>
</evidence>
<dbReference type="EC" id="3.1.1.-" evidence="3"/>
<dbReference type="InterPro" id="IPR002018">
    <property type="entry name" value="CarbesteraseB"/>
</dbReference>
<comment type="caution">
    <text evidence="5">The sequence shown here is derived from an EMBL/GenBank/DDBJ whole genome shotgun (WGS) entry which is preliminary data.</text>
</comment>
<proteinExistence type="inferred from homology"/>
<evidence type="ECO:0000256" key="2">
    <source>
        <dbReference type="ARBA" id="ARBA00022801"/>
    </source>
</evidence>
<keyword evidence="2 3" id="KW-0378">Hydrolase</keyword>
<sequence length="353" mass="39111">MDQKAALSWINRNIHNFGGDSRRITLLGESAGAVSVFHHLSSVESLFGQVIAMSGTPLLMKALPPPAYEHMYKIVLEALDIKSQKPHEELKALLQITSDDILNKVPPTAVLLPVEDACTINLQLGSSNLEKSVTELPGLVWCRRIMTGDCQLDSSIFMAMLQSKANLVDRFRLAVSDAVQHDDRLTQLVLDTYDVKPISVLEEVNRSVLRFISDIGFYVPTISIADSWPTDRAFVYHFNERNPWAGPFKGFATHILDVAFLFQNYSELLSEEQRTSSEDMAKHVVTFVNGKNPFPPFKGKQNGGAHIYGPSGQAGFVVSGSAEAVGRDSRIWKLGNQVGLDRLLEAFQNILRG</sequence>
<dbReference type="SUPFAM" id="SSF53474">
    <property type="entry name" value="alpha/beta-Hydrolases"/>
    <property type="match status" value="1"/>
</dbReference>